<gene>
    <name evidence="2" type="ORF">Cvel_20972</name>
</gene>
<reference evidence="2" key="1">
    <citation type="submission" date="2014-11" db="EMBL/GenBank/DDBJ databases">
        <authorList>
            <person name="Otto D Thomas"/>
            <person name="Naeem Raeece"/>
        </authorList>
    </citation>
    <scope>NUCLEOTIDE SEQUENCE</scope>
</reference>
<organism evidence="2">
    <name type="scientific">Chromera velia CCMP2878</name>
    <dbReference type="NCBI Taxonomy" id="1169474"/>
    <lineage>
        <taxon>Eukaryota</taxon>
        <taxon>Sar</taxon>
        <taxon>Alveolata</taxon>
        <taxon>Colpodellida</taxon>
        <taxon>Chromeraceae</taxon>
        <taxon>Chromera</taxon>
    </lineage>
</organism>
<protein>
    <submittedName>
        <fullName evidence="2">Uncharacterized protein</fullName>
    </submittedName>
</protein>
<evidence type="ECO:0000256" key="1">
    <source>
        <dbReference type="SAM" id="Phobius"/>
    </source>
</evidence>
<dbReference type="EMBL" id="CDMZ01001024">
    <property type="protein sequence ID" value="CEM25859.1"/>
    <property type="molecule type" value="Genomic_DNA"/>
</dbReference>
<evidence type="ECO:0000313" key="2">
    <source>
        <dbReference type="EMBL" id="CEM25859.1"/>
    </source>
</evidence>
<feature type="transmembrane region" description="Helical" evidence="1">
    <location>
        <begin position="275"/>
        <end position="297"/>
    </location>
</feature>
<feature type="transmembrane region" description="Helical" evidence="1">
    <location>
        <begin position="34"/>
        <end position="55"/>
    </location>
</feature>
<proteinExistence type="predicted"/>
<accession>A0A0G4GA66</accession>
<keyword evidence="1" id="KW-1133">Transmembrane helix</keyword>
<feature type="transmembrane region" description="Helical" evidence="1">
    <location>
        <begin position="61"/>
        <end position="79"/>
    </location>
</feature>
<keyword evidence="1" id="KW-0472">Membrane</keyword>
<dbReference type="VEuPathDB" id="CryptoDB:Cvel_20972"/>
<dbReference type="PhylomeDB" id="A0A0G4GA66"/>
<keyword evidence="1" id="KW-0812">Transmembrane</keyword>
<dbReference type="AlphaFoldDB" id="A0A0G4GA66"/>
<name>A0A0G4GA66_9ALVE</name>
<sequence length="311" mass="34085">MADAQAGAGEQQDYLLPKKRTTTGKTFTHTAWRVASLTFFPFLVFSIVLILWVFAYHEAPFIVYMSIVALGILALVFLVSGFMHQMQGGGRRPAAGRVHFYMALFIFLACVVGYIVGEHIYTEYMEVYHGYVENQVYNNVVATDAAQYFSDAGKIHFNEAARVDTDKSVGFKQGGTMYCVAPVVQTGSTETNKVEFWAVGLNCCDKKGVFDCDDSHNAKAKGAVVVMGDEFLEKAVKKAEVAFSLVSSSEPVYVRWVNSPDDVVNAQYNQAVGHMLIAMAGYLIMSLLLAIVGNIIIMNQSKSQGGGAEEP</sequence>
<feature type="transmembrane region" description="Helical" evidence="1">
    <location>
        <begin position="100"/>
        <end position="117"/>
    </location>
</feature>